<protein>
    <submittedName>
        <fullName evidence="2">Uncharacterized protein</fullName>
    </submittedName>
</protein>
<name>A0A7J7JPZ7_BUGNE</name>
<reference evidence="2" key="1">
    <citation type="submission" date="2020-06" db="EMBL/GenBank/DDBJ databases">
        <title>Draft genome of Bugula neritina, a colonial animal packing powerful symbionts and potential medicines.</title>
        <authorList>
            <person name="Rayko M."/>
        </authorList>
    </citation>
    <scope>NUCLEOTIDE SEQUENCE [LARGE SCALE GENOMIC DNA]</scope>
    <source>
        <strain evidence="2">Kwan_BN1</strain>
    </source>
</reference>
<evidence type="ECO:0000313" key="3">
    <source>
        <dbReference type="Proteomes" id="UP000593567"/>
    </source>
</evidence>
<gene>
    <name evidence="2" type="ORF">EB796_013644</name>
</gene>
<feature type="compositionally biased region" description="Polar residues" evidence="1">
    <location>
        <begin position="170"/>
        <end position="193"/>
    </location>
</feature>
<dbReference type="Proteomes" id="UP000593567">
    <property type="component" value="Unassembled WGS sequence"/>
</dbReference>
<organism evidence="2 3">
    <name type="scientific">Bugula neritina</name>
    <name type="common">Brown bryozoan</name>
    <name type="synonym">Sertularia neritina</name>
    <dbReference type="NCBI Taxonomy" id="10212"/>
    <lineage>
        <taxon>Eukaryota</taxon>
        <taxon>Metazoa</taxon>
        <taxon>Spiralia</taxon>
        <taxon>Lophotrochozoa</taxon>
        <taxon>Bryozoa</taxon>
        <taxon>Gymnolaemata</taxon>
        <taxon>Cheilostomatida</taxon>
        <taxon>Flustrina</taxon>
        <taxon>Buguloidea</taxon>
        <taxon>Bugulidae</taxon>
        <taxon>Bugula</taxon>
    </lineage>
</organism>
<evidence type="ECO:0000256" key="1">
    <source>
        <dbReference type="SAM" id="MobiDB-lite"/>
    </source>
</evidence>
<comment type="caution">
    <text evidence="2">The sequence shown here is derived from an EMBL/GenBank/DDBJ whole genome shotgun (WGS) entry which is preliminary data.</text>
</comment>
<sequence length="219" mass="23866">MAVSTYQLNNTRPSSKFLKIVKAAVIKSRMDKFSAEEKGRKKQSPHSSNPKPIKSSQRHMESASARKKKKLAWLIDNVIQKKMLESLKEDIKLENTVNTVKTTSLQSWNLSKPILSAKSGRTILPSPNPLSVSVNKASVSAQSHHKASVSAQSHHKASVSAQSHHKASVSAPSNHKASVSAPSNHKASISTPSHHNDTVLKDIPAISDITNSSEKQFKT</sequence>
<dbReference type="EMBL" id="VXIV02001993">
    <property type="protein sequence ID" value="KAF6028057.1"/>
    <property type="molecule type" value="Genomic_DNA"/>
</dbReference>
<evidence type="ECO:0000313" key="2">
    <source>
        <dbReference type="EMBL" id="KAF6028057.1"/>
    </source>
</evidence>
<accession>A0A7J7JPZ7</accession>
<dbReference type="AlphaFoldDB" id="A0A7J7JPZ7"/>
<keyword evidence="3" id="KW-1185">Reference proteome</keyword>
<feature type="compositionally biased region" description="Polar residues" evidence="1">
    <location>
        <begin position="208"/>
        <end position="219"/>
    </location>
</feature>
<feature type="compositionally biased region" description="Basic residues" evidence="1">
    <location>
        <begin position="143"/>
        <end position="167"/>
    </location>
</feature>
<feature type="region of interest" description="Disordered" evidence="1">
    <location>
        <begin position="31"/>
        <end position="67"/>
    </location>
</feature>
<feature type="region of interest" description="Disordered" evidence="1">
    <location>
        <begin position="135"/>
        <end position="219"/>
    </location>
</feature>
<proteinExistence type="predicted"/>